<proteinExistence type="predicted"/>
<sequence length="53" mass="5976">MSDTIPRRVVLCSIKKLAESKSVSNAFPQSLPQFLFLAFLPRCPSVMDCYIKV</sequence>
<accession>A6IJQ3</accession>
<dbReference type="Proteomes" id="UP000234681">
    <property type="component" value="Chromosome 14"/>
</dbReference>
<evidence type="ECO:0000313" key="1">
    <source>
        <dbReference type="EMBL" id="EDL99966.1"/>
    </source>
</evidence>
<gene>
    <name evidence="1" type="ORF">rCG_35964</name>
</gene>
<protein>
    <submittedName>
        <fullName evidence="1">RCG35964</fullName>
    </submittedName>
</protein>
<name>A6IJQ3_RAT</name>
<evidence type="ECO:0000313" key="2">
    <source>
        <dbReference type="Proteomes" id="UP000234681"/>
    </source>
</evidence>
<organism evidence="1 2">
    <name type="scientific">Rattus norvegicus</name>
    <name type="common">Rat</name>
    <dbReference type="NCBI Taxonomy" id="10116"/>
    <lineage>
        <taxon>Eukaryota</taxon>
        <taxon>Metazoa</taxon>
        <taxon>Chordata</taxon>
        <taxon>Craniata</taxon>
        <taxon>Vertebrata</taxon>
        <taxon>Euteleostomi</taxon>
        <taxon>Mammalia</taxon>
        <taxon>Eutheria</taxon>
        <taxon>Euarchontoglires</taxon>
        <taxon>Glires</taxon>
        <taxon>Rodentia</taxon>
        <taxon>Myomorpha</taxon>
        <taxon>Muroidea</taxon>
        <taxon>Muridae</taxon>
        <taxon>Murinae</taxon>
        <taxon>Rattus</taxon>
    </lineage>
</organism>
<reference evidence="2" key="1">
    <citation type="submission" date="2005-09" db="EMBL/GenBank/DDBJ databases">
        <authorList>
            <person name="Mural R.J."/>
            <person name="Li P.W."/>
            <person name="Adams M.D."/>
            <person name="Amanatides P.G."/>
            <person name="Baden-Tillson H."/>
            <person name="Barnstead M."/>
            <person name="Chin S.H."/>
            <person name="Dew I."/>
            <person name="Evans C.A."/>
            <person name="Ferriera S."/>
            <person name="Flanigan M."/>
            <person name="Fosler C."/>
            <person name="Glodek A."/>
            <person name="Gu Z."/>
            <person name="Holt R.A."/>
            <person name="Jennings D."/>
            <person name="Kraft C.L."/>
            <person name="Lu F."/>
            <person name="Nguyen T."/>
            <person name="Nusskern D.R."/>
            <person name="Pfannkoch C.M."/>
            <person name="Sitter C."/>
            <person name="Sutton G.G."/>
            <person name="Venter J.C."/>
            <person name="Wang Z."/>
            <person name="Woodage T."/>
            <person name="Zheng X.H."/>
            <person name="Zhong F."/>
        </authorList>
    </citation>
    <scope>NUCLEOTIDE SEQUENCE [LARGE SCALE GENOMIC DNA]</scope>
    <source>
        <strain>BN</strain>
        <strain evidence="2">Sprague-Dawley</strain>
    </source>
</reference>
<dbReference type="AlphaFoldDB" id="A6IJQ3"/>
<dbReference type="EMBL" id="CH473963">
    <property type="protein sequence ID" value="EDL99966.1"/>
    <property type="molecule type" value="Genomic_DNA"/>
</dbReference>